<sequence length="349" mass="40566">MEARKTSQSQQQSLPHDWPKQWHPHYYSTLIREIERRGNMRVTVAVSDNLGPWKYSEVTRSAAATMYVPNLRPALDACATLIERQTLTLLGALFFGYELGFMYHTKMGAGLVPRARKKYAESFALDAAYEADLSVFDSRLAGKYFSLFPYPERVKHLFTEYRRTKMRELIVRFSIEQSGLTNAQLYSIINHANRLCSLLLMIAEYEKAPKSERMLVSLAAGRYHKVFDLERLSVASPGVLYLGVKRAYSVLKKYFPSLRRALSRLPYVDLYVEAEEQRLQADIEGHKVRREAAHLQRDVIRFQHERFVEWQKQLELSAKLKQMEGREEVMEKLLESAEFLQKSKVKIGE</sequence>
<dbReference type="EMBL" id="MHKD01000003">
    <property type="protein sequence ID" value="OGY85260.1"/>
    <property type="molecule type" value="Genomic_DNA"/>
</dbReference>
<proteinExistence type="predicted"/>
<gene>
    <name evidence="1" type="ORF">A3F54_00125</name>
</gene>
<protein>
    <submittedName>
        <fullName evidence="1">Uncharacterized protein</fullName>
    </submittedName>
</protein>
<name>A0A1G2BAF7_9BACT</name>
<comment type="caution">
    <text evidence="1">The sequence shown here is derived from an EMBL/GenBank/DDBJ whole genome shotgun (WGS) entry which is preliminary data.</text>
</comment>
<evidence type="ECO:0000313" key="2">
    <source>
        <dbReference type="Proteomes" id="UP000176952"/>
    </source>
</evidence>
<organism evidence="1 2">
    <name type="scientific">Candidatus Kerfeldbacteria bacterium RIFCSPHIGHO2_12_FULL_48_17</name>
    <dbReference type="NCBI Taxonomy" id="1798542"/>
    <lineage>
        <taxon>Bacteria</taxon>
        <taxon>Candidatus Kerfeldiibacteriota</taxon>
    </lineage>
</organism>
<dbReference type="AlphaFoldDB" id="A0A1G2BAF7"/>
<dbReference type="STRING" id="1798542.A3F54_00125"/>
<reference evidence="1 2" key="1">
    <citation type="journal article" date="2016" name="Nat. Commun.">
        <title>Thousands of microbial genomes shed light on interconnected biogeochemical processes in an aquifer system.</title>
        <authorList>
            <person name="Anantharaman K."/>
            <person name="Brown C.T."/>
            <person name="Hug L.A."/>
            <person name="Sharon I."/>
            <person name="Castelle C.J."/>
            <person name="Probst A.J."/>
            <person name="Thomas B.C."/>
            <person name="Singh A."/>
            <person name="Wilkins M.J."/>
            <person name="Karaoz U."/>
            <person name="Brodie E.L."/>
            <person name="Williams K.H."/>
            <person name="Hubbard S.S."/>
            <person name="Banfield J.F."/>
        </authorList>
    </citation>
    <scope>NUCLEOTIDE SEQUENCE [LARGE SCALE GENOMIC DNA]</scope>
</reference>
<evidence type="ECO:0000313" key="1">
    <source>
        <dbReference type="EMBL" id="OGY85260.1"/>
    </source>
</evidence>
<accession>A0A1G2BAF7</accession>
<dbReference type="Proteomes" id="UP000176952">
    <property type="component" value="Unassembled WGS sequence"/>
</dbReference>